<feature type="region of interest" description="Disordered" evidence="1">
    <location>
        <begin position="1"/>
        <end position="22"/>
    </location>
</feature>
<feature type="region of interest" description="Disordered" evidence="1">
    <location>
        <begin position="283"/>
        <end position="310"/>
    </location>
</feature>
<evidence type="ECO:0000313" key="3">
    <source>
        <dbReference type="Proteomes" id="UP000078397"/>
    </source>
</evidence>
<dbReference type="Proteomes" id="UP000078397">
    <property type="component" value="Unassembled WGS sequence"/>
</dbReference>
<dbReference type="EMBL" id="LSBJ02000002">
    <property type="protein sequence ID" value="OWT43357.1"/>
    <property type="molecule type" value="Genomic_DNA"/>
</dbReference>
<organism evidence="2 3">
    <name type="scientific">Pochonia chlamydosporia 170</name>
    <dbReference type="NCBI Taxonomy" id="1380566"/>
    <lineage>
        <taxon>Eukaryota</taxon>
        <taxon>Fungi</taxon>
        <taxon>Dikarya</taxon>
        <taxon>Ascomycota</taxon>
        <taxon>Pezizomycotina</taxon>
        <taxon>Sordariomycetes</taxon>
        <taxon>Hypocreomycetidae</taxon>
        <taxon>Hypocreales</taxon>
        <taxon>Clavicipitaceae</taxon>
        <taxon>Pochonia</taxon>
    </lineage>
</organism>
<keyword evidence="3" id="KW-1185">Reference proteome</keyword>
<evidence type="ECO:0000313" key="2">
    <source>
        <dbReference type="EMBL" id="OWT43357.1"/>
    </source>
</evidence>
<protein>
    <submittedName>
        <fullName evidence="2">Zinc finger domain-containing protein</fullName>
    </submittedName>
</protein>
<gene>
    <name evidence="2" type="ORF">VFPPC_17480</name>
</gene>
<name>A0A219ARE8_METCM</name>
<dbReference type="GeneID" id="33936441"/>
<comment type="caution">
    <text evidence="2">The sequence shown here is derived from an EMBL/GenBank/DDBJ whole genome shotgun (WGS) entry which is preliminary data.</text>
</comment>
<dbReference type="OrthoDB" id="5370011at2759"/>
<dbReference type="AlphaFoldDB" id="A0A219ARE8"/>
<feature type="region of interest" description="Disordered" evidence="1">
    <location>
        <begin position="34"/>
        <end position="57"/>
    </location>
</feature>
<accession>A0A219ARE8</accession>
<evidence type="ECO:0000256" key="1">
    <source>
        <dbReference type="SAM" id="MobiDB-lite"/>
    </source>
</evidence>
<dbReference type="KEGG" id="pchm:VFPPC_17480"/>
<reference evidence="2 3" key="1">
    <citation type="journal article" date="2016" name="PLoS Pathog.">
        <title>Biosynthesis of antibiotic leucinostatins in bio-control fungus Purpureocillium lilacinum and their inhibition on phytophthora revealed by genome mining.</title>
        <authorList>
            <person name="Wang G."/>
            <person name="Liu Z."/>
            <person name="Lin R."/>
            <person name="Li E."/>
            <person name="Mao Z."/>
            <person name="Ling J."/>
            <person name="Yang Y."/>
            <person name="Yin W.B."/>
            <person name="Xie B."/>
        </authorList>
    </citation>
    <scope>NUCLEOTIDE SEQUENCE [LARGE SCALE GENOMIC DNA]</scope>
    <source>
        <strain evidence="2">170</strain>
    </source>
</reference>
<sequence>MSQAATGMAPVPGQDAEDKGVGRVISKVKRAFRSDKREAVASSTQRPSSLRDDTKSDAIQGSPAVAVVSKLKIFEERAKKMGEKFGLVIEASDLLTVAPDETVLRVDKPIRMRVRRTCHRCNTTFTARNECPGCQHVQCERCPRHPPKESEAEFLANLEQMEKVLKANRESTVIMPDFYWGDQQIELKRPSKNGGQDLVHRKPRQRVRRTCHECQTLFATGSRKCENCNHIRCTDCPRDPPKKDKYPFGYPGDAFGPDSDARFECYSCETLYPADAEDGHPCTMCGLEKSGESPRALPRKVQPPPDPEILSRLQARLDSLRERESA</sequence>
<dbReference type="RefSeq" id="XP_022285790.1">
    <property type="nucleotide sequence ID" value="XM_022429183.1"/>
</dbReference>
<proteinExistence type="predicted"/>